<evidence type="ECO:0000259" key="2">
    <source>
        <dbReference type="Pfam" id="PF13304"/>
    </source>
</evidence>
<evidence type="ECO:0000256" key="1">
    <source>
        <dbReference type="SAM" id="MobiDB-lite"/>
    </source>
</evidence>
<dbReference type="GO" id="GO:0005524">
    <property type="term" value="F:ATP binding"/>
    <property type="evidence" value="ECO:0007669"/>
    <property type="project" value="InterPro"/>
</dbReference>
<dbReference type="InterPro" id="IPR027417">
    <property type="entry name" value="P-loop_NTPase"/>
</dbReference>
<dbReference type="SUPFAM" id="SSF52540">
    <property type="entry name" value="P-loop containing nucleoside triphosphate hydrolases"/>
    <property type="match status" value="1"/>
</dbReference>
<evidence type="ECO:0000313" key="4">
    <source>
        <dbReference type="EMBL" id="SET54638.1"/>
    </source>
</evidence>
<feature type="domain" description="ATPase AAA-type core" evidence="2">
    <location>
        <begin position="463"/>
        <end position="747"/>
    </location>
</feature>
<dbReference type="EMBL" id="FOIC01000008">
    <property type="protein sequence ID" value="SET54638.1"/>
    <property type="molecule type" value="Genomic_DNA"/>
</dbReference>
<keyword evidence="4" id="KW-0540">Nuclease</keyword>
<evidence type="ECO:0000313" key="5">
    <source>
        <dbReference type="Proteomes" id="UP000199320"/>
    </source>
</evidence>
<dbReference type="Proteomes" id="UP000199320">
    <property type="component" value="Unassembled WGS sequence"/>
</dbReference>
<dbReference type="InterPro" id="IPR034139">
    <property type="entry name" value="TOPRIM_OLD"/>
</dbReference>
<dbReference type="PANTHER" id="PTHR43581:SF4">
    <property type="entry name" value="ATP_GTP PHOSPHATASE"/>
    <property type="match status" value="1"/>
</dbReference>
<name>A0A1I0F958_9EURY</name>
<dbReference type="InterPro" id="IPR003959">
    <property type="entry name" value="ATPase_AAA_core"/>
</dbReference>
<keyword evidence="4" id="KW-0255">Endonuclease</keyword>
<dbReference type="InterPro" id="IPR051396">
    <property type="entry name" value="Bact_Antivir_Def_Nuclease"/>
</dbReference>
<accession>A0A1I0F958</accession>
<dbReference type="Pfam" id="PF20469">
    <property type="entry name" value="OLD-like_TOPRIM"/>
    <property type="match status" value="1"/>
</dbReference>
<dbReference type="STRING" id="392421.SAMN04488694_10848"/>
<dbReference type="PANTHER" id="PTHR43581">
    <property type="entry name" value="ATP/GTP PHOSPHATASE"/>
    <property type="match status" value="1"/>
</dbReference>
<organism evidence="4 5">
    <name type="scientific">Natrinema hispanicum</name>
    <dbReference type="NCBI Taxonomy" id="392421"/>
    <lineage>
        <taxon>Archaea</taxon>
        <taxon>Methanobacteriati</taxon>
        <taxon>Methanobacteriota</taxon>
        <taxon>Stenosarchaea group</taxon>
        <taxon>Halobacteria</taxon>
        <taxon>Halobacteriales</taxon>
        <taxon>Natrialbaceae</taxon>
        <taxon>Natrinema</taxon>
    </lineage>
</organism>
<proteinExistence type="predicted"/>
<dbReference type="RefSeq" id="WP_092932523.1">
    <property type="nucleotide sequence ID" value="NZ_FOIC01000008.1"/>
</dbReference>
<dbReference type="AlphaFoldDB" id="A0A1I0F958"/>
<keyword evidence="4" id="KW-0378">Hydrolase</keyword>
<dbReference type="GO" id="GO:0004519">
    <property type="term" value="F:endonuclease activity"/>
    <property type="evidence" value="ECO:0007669"/>
    <property type="project" value="UniProtKB-KW"/>
</dbReference>
<gene>
    <name evidence="4" type="ORF">SAMN04488694_10848</name>
</gene>
<dbReference type="GO" id="GO:0016887">
    <property type="term" value="F:ATP hydrolysis activity"/>
    <property type="evidence" value="ECO:0007669"/>
    <property type="project" value="InterPro"/>
</dbReference>
<feature type="region of interest" description="Disordered" evidence="1">
    <location>
        <begin position="186"/>
        <end position="205"/>
    </location>
</feature>
<reference evidence="5" key="1">
    <citation type="submission" date="2016-10" db="EMBL/GenBank/DDBJ databases">
        <authorList>
            <person name="Varghese N."/>
            <person name="Submissions S."/>
        </authorList>
    </citation>
    <scope>NUCLEOTIDE SEQUENCE [LARGE SCALE GENOMIC DNA]</scope>
    <source>
        <strain evidence="5">CDM_6</strain>
    </source>
</reference>
<evidence type="ECO:0000259" key="3">
    <source>
        <dbReference type="Pfam" id="PF20469"/>
    </source>
</evidence>
<dbReference type="OrthoDB" id="255259at2157"/>
<dbReference type="Gene3D" id="3.40.50.300">
    <property type="entry name" value="P-loop containing nucleotide triphosphate hydrolases"/>
    <property type="match status" value="1"/>
</dbReference>
<feature type="domain" description="OLD protein-like TOPRIM" evidence="3">
    <location>
        <begin position="795"/>
        <end position="865"/>
    </location>
</feature>
<feature type="region of interest" description="Disordered" evidence="1">
    <location>
        <begin position="162"/>
        <end position="181"/>
    </location>
</feature>
<keyword evidence="5" id="KW-1185">Reference proteome</keyword>
<dbReference type="Pfam" id="PF13304">
    <property type="entry name" value="AAA_21"/>
    <property type="match status" value="1"/>
</dbReference>
<sequence length="1021" mass="115167">MSDRPLPLDRFSPDAHLTALEDLVKRYDEEREPIHYKKAAINLNETTCSSCLRFFSDISLIEAEKAGVYVPSKPVVDYFRKVGDSKEQARKNIGENLSEYDLFSEAQFLAKNEEFTLDELSTKVAGQLDIDKDNLGSVSTAIEIFSLFGFFKLDTSEEDPVVYTSDDGISPSQDNEKDTEVESVNLTSTQELPDNPREIEFPPTRGNPEALLDLVGVLSKGGTHSVESLTDDLDVSKRSVRGSTKYAKALGFVEETEEGFKLTDDGFELAFASEESERENLFKEAIKRCSSYRHILRSSIAESSEDGGDIDWIDSPTIRKELRTTFNFRDYQDETLRKAITTILQTAESAGLGEYIVGRGSKPTRLELSSGSLKQLDSLLSSSTLVKVEGEQSANQESTQSSLEFVEEEIVQDDFEDTEESVQGESNKKVFSQERGPAIQISEIRIQNFRNIRDTGFIELENVTTLIGKNESGKTSTLEAINSFSKDYEYTDRDLSNSKATSDFDGDIPIITLRFQLSKSLVEDFYPDISQEIEHPLTITRTKYFDNSYDSQIEASVDVDEPDLPSPNVLYYDSYDLISDKASIDQLKNGERNTFQNLLDIGEVSLDDFGDSMLAQSNAIEHAQNRIEDKLNAAWSQKSLNIDLNWVDSDETFHLMIQDQLNSGSAVDERPLTYPSQRSEGFQWFFSFYINLLAETSGDDHESKVLLLDDPAVYLHPEGKRDWLESVNEIGESEQVVFSSHSPYLIDKRYPSRIRAVEDTPGGGTKIREDIFESDNHTLEPLRNALGVDLGSSPFVSRRQLLVEGPTEYYVIAAVANYFNQVLDRDLFGWQEVSVMPVRGASNVVGQASWLEAEGIDYVIMLDSDKAGQDTYERIRDHNHDIKTDRVVLLQNTSSSENVVTEDMFVPQLYVSEFNAEYEEYTSELESSFEPASVEEIGGLSWEIGGIEYDGTRLDKVLVEYLEQSDIAEEIQNSRGEIELRKRQIAERIASRLNRSEVDENQLDSFNRLFAEIDSAMDPDV</sequence>
<protein>
    <submittedName>
        <fullName evidence="4">Predicted ATP-dependent endonuclease of the OLD family, contains P-loop ATPase and TOPRIM domains</fullName>
    </submittedName>
</protein>